<dbReference type="EMBL" id="JARKIB010000187">
    <property type="protein sequence ID" value="KAJ7726344.1"/>
    <property type="molecule type" value="Genomic_DNA"/>
</dbReference>
<feature type="region of interest" description="Disordered" evidence="1">
    <location>
        <begin position="195"/>
        <end position="228"/>
    </location>
</feature>
<dbReference type="Proteomes" id="UP001215598">
    <property type="component" value="Unassembled WGS sequence"/>
</dbReference>
<evidence type="ECO:0000313" key="2">
    <source>
        <dbReference type="EMBL" id="KAJ7726344.1"/>
    </source>
</evidence>
<accession>A0AAD7HSF9</accession>
<feature type="compositionally biased region" description="Polar residues" evidence="1">
    <location>
        <begin position="197"/>
        <end position="228"/>
    </location>
</feature>
<gene>
    <name evidence="2" type="ORF">B0H16DRAFT_1471394</name>
</gene>
<reference evidence="2" key="1">
    <citation type="submission" date="2023-03" db="EMBL/GenBank/DDBJ databases">
        <title>Massive genome expansion in bonnet fungi (Mycena s.s.) driven by repeated elements and novel gene families across ecological guilds.</title>
        <authorList>
            <consortium name="Lawrence Berkeley National Laboratory"/>
            <person name="Harder C.B."/>
            <person name="Miyauchi S."/>
            <person name="Viragh M."/>
            <person name="Kuo A."/>
            <person name="Thoen E."/>
            <person name="Andreopoulos B."/>
            <person name="Lu D."/>
            <person name="Skrede I."/>
            <person name="Drula E."/>
            <person name="Henrissat B."/>
            <person name="Morin E."/>
            <person name="Kohler A."/>
            <person name="Barry K."/>
            <person name="LaButti K."/>
            <person name="Morin E."/>
            <person name="Salamov A."/>
            <person name="Lipzen A."/>
            <person name="Mereny Z."/>
            <person name="Hegedus B."/>
            <person name="Baldrian P."/>
            <person name="Stursova M."/>
            <person name="Weitz H."/>
            <person name="Taylor A."/>
            <person name="Grigoriev I.V."/>
            <person name="Nagy L.G."/>
            <person name="Martin F."/>
            <person name="Kauserud H."/>
        </authorList>
    </citation>
    <scope>NUCLEOTIDE SEQUENCE</scope>
    <source>
        <strain evidence="2">CBHHK182m</strain>
    </source>
</reference>
<evidence type="ECO:0000313" key="3">
    <source>
        <dbReference type="Proteomes" id="UP001215598"/>
    </source>
</evidence>
<protein>
    <submittedName>
        <fullName evidence="2">Uncharacterized protein</fullName>
    </submittedName>
</protein>
<evidence type="ECO:0000256" key="1">
    <source>
        <dbReference type="SAM" id="MobiDB-lite"/>
    </source>
</evidence>
<organism evidence="2 3">
    <name type="scientific">Mycena metata</name>
    <dbReference type="NCBI Taxonomy" id="1033252"/>
    <lineage>
        <taxon>Eukaryota</taxon>
        <taxon>Fungi</taxon>
        <taxon>Dikarya</taxon>
        <taxon>Basidiomycota</taxon>
        <taxon>Agaricomycotina</taxon>
        <taxon>Agaricomycetes</taxon>
        <taxon>Agaricomycetidae</taxon>
        <taxon>Agaricales</taxon>
        <taxon>Marasmiineae</taxon>
        <taxon>Mycenaceae</taxon>
        <taxon>Mycena</taxon>
    </lineage>
</organism>
<proteinExistence type="predicted"/>
<sequence length="305" mass="33099">MTQLPHCTHSGFSAPLPHIGLLSTPMPAPTPMPTQTATAATMTTTTVRPCCSMPYYPDANVRDKAAHSQDARKWFYVVKEGRIKGTFTNSSTHSPRTRSALATDQTNHYSNFSMRAQATFDGACDEWEENCRMTHGPVCPNAIPNGPRYIDSILPVSTTPSPAGSEDRFDSDDEYGDTTASFTSSQLSDALGLGSDATYSTQSPAGRSQSAQFATKAPASTPSRPPITSVTRLFPAAPDQDKLDEGKYWGVPSVLSTFATRACPDFFFQCVHRVGIQGIQRPNVWGHKDKKVVDDFIMSASIGFE</sequence>
<feature type="region of interest" description="Disordered" evidence="1">
    <location>
        <begin position="153"/>
        <end position="181"/>
    </location>
</feature>
<dbReference type="AlphaFoldDB" id="A0AAD7HSF9"/>
<keyword evidence="3" id="KW-1185">Reference proteome</keyword>
<comment type="caution">
    <text evidence="2">The sequence shown here is derived from an EMBL/GenBank/DDBJ whole genome shotgun (WGS) entry which is preliminary data.</text>
</comment>
<name>A0AAD7HSF9_9AGAR</name>